<evidence type="ECO:0008006" key="4">
    <source>
        <dbReference type="Google" id="ProtNLM"/>
    </source>
</evidence>
<reference evidence="2 3" key="1">
    <citation type="submission" date="2019-02" db="EMBL/GenBank/DDBJ databases">
        <title>Genome sequencing of the rare red list fungi Dentipellis fragilis.</title>
        <authorList>
            <person name="Buettner E."/>
            <person name="Kellner H."/>
        </authorList>
    </citation>
    <scope>NUCLEOTIDE SEQUENCE [LARGE SCALE GENOMIC DNA]</scope>
    <source>
        <strain evidence="2 3">DSM 105465</strain>
    </source>
</reference>
<dbReference type="GO" id="GO:0006310">
    <property type="term" value="P:DNA recombination"/>
    <property type="evidence" value="ECO:0007669"/>
    <property type="project" value="UniProtKB-KW"/>
</dbReference>
<dbReference type="Gene3D" id="1.10.443.10">
    <property type="entry name" value="Intergrase catalytic core"/>
    <property type="match status" value="1"/>
</dbReference>
<keyword evidence="1" id="KW-0233">DNA recombination</keyword>
<evidence type="ECO:0000256" key="1">
    <source>
        <dbReference type="ARBA" id="ARBA00023172"/>
    </source>
</evidence>
<proteinExistence type="predicted"/>
<dbReference type="InterPro" id="IPR011010">
    <property type="entry name" value="DNA_brk_join_enz"/>
</dbReference>
<dbReference type="OrthoDB" id="198652at2759"/>
<accession>A0A4Y9XLT1</accession>
<dbReference type="GO" id="GO:0003677">
    <property type="term" value="F:DNA binding"/>
    <property type="evidence" value="ECO:0007669"/>
    <property type="project" value="InterPro"/>
</dbReference>
<dbReference type="InterPro" id="IPR043502">
    <property type="entry name" value="DNA/RNA_pol_sf"/>
</dbReference>
<protein>
    <recommendedName>
        <fullName evidence="4">Tyr recombinase domain-containing protein</fullName>
    </recommendedName>
</protein>
<dbReference type="GO" id="GO:0015074">
    <property type="term" value="P:DNA integration"/>
    <property type="evidence" value="ECO:0007669"/>
    <property type="project" value="InterPro"/>
</dbReference>
<organism evidence="2 3">
    <name type="scientific">Dentipellis fragilis</name>
    <dbReference type="NCBI Taxonomy" id="205917"/>
    <lineage>
        <taxon>Eukaryota</taxon>
        <taxon>Fungi</taxon>
        <taxon>Dikarya</taxon>
        <taxon>Basidiomycota</taxon>
        <taxon>Agaricomycotina</taxon>
        <taxon>Agaricomycetes</taxon>
        <taxon>Russulales</taxon>
        <taxon>Hericiaceae</taxon>
        <taxon>Dentipellis</taxon>
    </lineage>
</organism>
<dbReference type="PANTHER" id="PTHR33050">
    <property type="entry name" value="REVERSE TRANSCRIPTASE DOMAIN-CONTAINING PROTEIN"/>
    <property type="match status" value="1"/>
</dbReference>
<dbReference type="InterPro" id="IPR013762">
    <property type="entry name" value="Integrase-like_cat_sf"/>
</dbReference>
<dbReference type="SUPFAM" id="SSF56672">
    <property type="entry name" value="DNA/RNA polymerases"/>
    <property type="match status" value="1"/>
</dbReference>
<dbReference type="STRING" id="205917.A0A4Y9XLT1"/>
<gene>
    <name evidence="2" type="ORF">EVG20_g11389</name>
</gene>
<comment type="caution">
    <text evidence="2">The sequence shown here is derived from an EMBL/GenBank/DDBJ whole genome shotgun (WGS) entry which is preliminary data.</text>
</comment>
<dbReference type="AlphaFoldDB" id="A0A4Y9XLT1"/>
<name>A0A4Y9XLT1_9AGAM</name>
<dbReference type="PANTHER" id="PTHR33050:SF7">
    <property type="entry name" value="RIBONUCLEASE H"/>
    <property type="match status" value="1"/>
</dbReference>
<dbReference type="EMBL" id="SEOQ01001740">
    <property type="protein sequence ID" value="TFY50678.1"/>
    <property type="molecule type" value="Genomic_DNA"/>
</dbReference>
<sequence>MPIGVVPKPNSDKLRLVTDHSAGKFSLNSMIGKPAPDEKVQLDNIQDLGHNLLRVRRFLPNIELDIFKSDVAEAYRLMPMHPLWQIKQVVSIGRRRMWIVAMCLEDVAQKIFDDTFSWEYRDNTVWYHPYNRMIPRKQCQLLRLWDELGIPHRSEKQIFGSPLPVIGFDVDPNAMTVSISDERRNALVAGIKDFVGPGIYRQRRPLRHFQSLAGWIQWSFNVFPLLRPGLSLLYHKIRGKQQPHALVEVSVALRNELLWLADHVERSHGVLMLRSLAWAYDSADLIIYTDASFLGMGFWIPQLQLAFQSRLPTVAGTIFFWECLTVVSAIHWAASNSHVPTPLRLLIYCDNSNTVDLFSSMHAQPQYNPLLCSAVNVLIPSGIDHRVAHIPGKLNGMADAVSRRDRRRALQLCPDLTILDFSPPRDALGDAVNYLSGICHQLEPFFPNVRNAQRSKLVTQTLAGCSRLRGTAPDRKTLLTRLQLTHAIHSIPVTSPDLDDLLFVTLIATAFHGLLRLGELVVHDNPRQRDDRAITERQSVCVLANGFRFLLPTSKTDRVFNGAEIIITGSAMDDDPLAPFLRYLHSRDHQFPFHPHLWLRASGKPPTRTWFMCRLQTIFPADITGHSMCAGGATALAEDGVPLDYIQLLGHWTSDMFCIYIRKNPSLLCSLLFCSRDNPS</sequence>
<keyword evidence="3" id="KW-1185">Reference proteome</keyword>
<evidence type="ECO:0000313" key="3">
    <source>
        <dbReference type="Proteomes" id="UP000298327"/>
    </source>
</evidence>
<dbReference type="SUPFAM" id="SSF56349">
    <property type="entry name" value="DNA breaking-rejoining enzymes"/>
    <property type="match status" value="1"/>
</dbReference>
<evidence type="ECO:0000313" key="2">
    <source>
        <dbReference type="EMBL" id="TFY50678.1"/>
    </source>
</evidence>
<dbReference type="InterPro" id="IPR052055">
    <property type="entry name" value="Hepadnavirus_pol/RT"/>
</dbReference>
<dbReference type="Proteomes" id="UP000298327">
    <property type="component" value="Unassembled WGS sequence"/>
</dbReference>